<dbReference type="RefSeq" id="XP_005761455.1">
    <property type="nucleotide sequence ID" value="XM_005761398.1"/>
</dbReference>
<evidence type="ECO:0000313" key="2">
    <source>
        <dbReference type="EnsemblProtists" id="EOD09026"/>
    </source>
</evidence>
<dbReference type="Pfam" id="PF00450">
    <property type="entry name" value="Peptidase_S10"/>
    <property type="match status" value="1"/>
</dbReference>
<dbReference type="GO" id="GO:0006508">
    <property type="term" value="P:proteolysis"/>
    <property type="evidence" value="ECO:0007669"/>
    <property type="project" value="InterPro"/>
</dbReference>
<evidence type="ECO:0008006" key="4">
    <source>
        <dbReference type="Google" id="ProtNLM"/>
    </source>
</evidence>
<dbReference type="PaxDb" id="2903-EOD09026"/>
<dbReference type="PANTHER" id="PTHR11802">
    <property type="entry name" value="SERINE PROTEASE FAMILY S10 SERINE CARBOXYPEPTIDASE"/>
    <property type="match status" value="1"/>
</dbReference>
<dbReference type="GeneID" id="17255169"/>
<comment type="similarity">
    <text evidence="1">Belongs to the peptidase S10 family.</text>
</comment>
<dbReference type="EnsemblProtists" id="EOD09026">
    <property type="protein sequence ID" value="EOD09026"/>
    <property type="gene ID" value="EMIHUDRAFT_311906"/>
</dbReference>
<dbReference type="PANTHER" id="PTHR11802:SF201">
    <property type="entry name" value="CARBOXYPEPTIDASE"/>
    <property type="match status" value="1"/>
</dbReference>
<proteinExistence type="inferred from homology"/>
<dbReference type="Proteomes" id="UP000013827">
    <property type="component" value="Unassembled WGS sequence"/>
</dbReference>
<reference evidence="3" key="1">
    <citation type="journal article" date="2013" name="Nature">
        <title>Pan genome of the phytoplankton Emiliania underpins its global distribution.</title>
        <authorList>
            <person name="Read B.A."/>
            <person name="Kegel J."/>
            <person name="Klute M.J."/>
            <person name="Kuo A."/>
            <person name="Lefebvre S.C."/>
            <person name="Maumus F."/>
            <person name="Mayer C."/>
            <person name="Miller J."/>
            <person name="Monier A."/>
            <person name="Salamov A."/>
            <person name="Young J."/>
            <person name="Aguilar M."/>
            <person name="Claverie J.M."/>
            <person name="Frickenhaus S."/>
            <person name="Gonzalez K."/>
            <person name="Herman E.K."/>
            <person name="Lin Y.C."/>
            <person name="Napier J."/>
            <person name="Ogata H."/>
            <person name="Sarno A.F."/>
            <person name="Shmutz J."/>
            <person name="Schroeder D."/>
            <person name="de Vargas C."/>
            <person name="Verret F."/>
            <person name="von Dassow P."/>
            <person name="Valentin K."/>
            <person name="Van de Peer Y."/>
            <person name="Wheeler G."/>
            <person name="Dacks J.B."/>
            <person name="Delwiche C.F."/>
            <person name="Dyhrman S.T."/>
            <person name="Glockner G."/>
            <person name="John U."/>
            <person name="Richards T."/>
            <person name="Worden A.Z."/>
            <person name="Zhang X."/>
            <person name="Grigoriev I.V."/>
            <person name="Allen A.E."/>
            <person name="Bidle K."/>
            <person name="Borodovsky M."/>
            <person name="Bowler C."/>
            <person name="Brownlee C."/>
            <person name="Cock J.M."/>
            <person name="Elias M."/>
            <person name="Gladyshev V.N."/>
            <person name="Groth M."/>
            <person name="Guda C."/>
            <person name="Hadaegh A."/>
            <person name="Iglesias-Rodriguez M.D."/>
            <person name="Jenkins J."/>
            <person name="Jones B.M."/>
            <person name="Lawson T."/>
            <person name="Leese F."/>
            <person name="Lindquist E."/>
            <person name="Lobanov A."/>
            <person name="Lomsadze A."/>
            <person name="Malik S.B."/>
            <person name="Marsh M.E."/>
            <person name="Mackinder L."/>
            <person name="Mock T."/>
            <person name="Mueller-Roeber B."/>
            <person name="Pagarete A."/>
            <person name="Parker M."/>
            <person name="Probert I."/>
            <person name="Quesneville H."/>
            <person name="Raines C."/>
            <person name="Rensing S.A."/>
            <person name="Riano-Pachon D.M."/>
            <person name="Richier S."/>
            <person name="Rokitta S."/>
            <person name="Shiraiwa Y."/>
            <person name="Soanes D.M."/>
            <person name="van der Giezen M."/>
            <person name="Wahlund T.M."/>
            <person name="Williams B."/>
            <person name="Wilson W."/>
            <person name="Wolfe G."/>
            <person name="Wurch L.L."/>
        </authorList>
    </citation>
    <scope>NUCLEOTIDE SEQUENCE</scope>
</reference>
<dbReference type="InterPro" id="IPR001563">
    <property type="entry name" value="Peptidase_S10"/>
</dbReference>
<dbReference type="eggNOG" id="KOG1282">
    <property type="taxonomic scope" value="Eukaryota"/>
</dbReference>
<dbReference type="Gene3D" id="3.40.50.1820">
    <property type="entry name" value="alpha/beta hydrolase"/>
    <property type="match status" value="1"/>
</dbReference>
<evidence type="ECO:0000313" key="3">
    <source>
        <dbReference type="Proteomes" id="UP000013827"/>
    </source>
</evidence>
<dbReference type="GO" id="GO:0004185">
    <property type="term" value="F:serine-type carboxypeptidase activity"/>
    <property type="evidence" value="ECO:0007669"/>
    <property type="project" value="InterPro"/>
</dbReference>
<reference evidence="2" key="2">
    <citation type="submission" date="2024-10" db="UniProtKB">
        <authorList>
            <consortium name="EnsemblProtists"/>
        </authorList>
    </citation>
    <scope>IDENTIFICATION</scope>
</reference>
<dbReference type="InterPro" id="IPR033124">
    <property type="entry name" value="Ser_caboxypep_his_AS"/>
</dbReference>
<keyword evidence="3" id="KW-1185">Reference proteome</keyword>
<dbReference type="HOGENOM" id="CLU_786271_0_0_1"/>
<dbReference type="SUPFAM" id="SSF53474">
    <property type="entry name" value="alpha/beta-Hydrolases"/>
    <property type="match status" value="1"/>
</dbReference>
<dbReference type="KEGG" id="ehx:EMIHUDRAFT_311906"/>
<dbReference type="STRING" id="2903.R1DDY2"/>
<organism evidence="2 3">
    <name type="scientific">Emiliania huxleyi (strain CCMP1516)</name>
    <dbReference type="NCBI Taxonomy" id="280463"/>
    <lineage>
        <taxon>Eukaryota</taxon>
        <taxon>Haptista</taxon>
        <taxon>Haptophyta</taxon>
        <taxon>Prymnesiophyceae</taxon>
        <taxon>Isochrysidales</taxon>
        <taxon>Noelaerhabdaceae</taxon>
        <taxon>Emiliania</taxon>
    </lineage>
</organism>
<sequence length="353" mass="38772">MLYLESPAGSGNSAGFSTCVKAGKPVGCKWDDVSQAEAYAHSLVEFSRAFPEFATNPLYLTGESYFGHYILSHAPFNSTLPLKGIAAGNACWGGDETSVACNGPNEERNDVEMYFGKGLVSKKLYEQVQAACDGQFDEPGAACDVLLERVSAEVGPHNVYNIYDNCDEMEERLAAHNKSMRWARQRLRADLAPRSSSAEGGFTWRCGGMAATEEWITRPDVRKALHLDAPHKSSFHYSLSGPASITLWPSLSAKLRVLIYNGDADACVPYKGNEEWIGMLEKRGVLTEAKAWRPWYLPGKRRAPAGYVTAYTPSEGKHDFSFLTIRLAGHMVPTYQPAASLAFISSFLDAKPF</sequence>
<dbReference type="AlphaFoldDB" id="A0A0D3ICP1"/>
<dbReference type="Gene3D" id="3.40.50.12670">
    <property type="match status" value="1"/>
</dbReference>
<dbReference type="OMA" id="MIPYHKT"/>
<dbReference type="PROSITE" id="PS00560">
    <property type="entry name" value="CARBOXYPEPT_SER_HIS"/>
    <property type="match status" value="1"/>
</dbReference>
<evidence type="ECO:0000256" key="1">
    <source>
        <dbReference type="ARBA" id="ARBA00009431"/>
    </source>
</evidence>
<dbReference type="InterPro" id="IPR029058">
    <property type="entry name" value="AB_hydrolase_fold"/>
</dbReference>
<accession>A0A0D3ICP1</accession>
<protein>
    <recommendedName>
        <fullName evidence="4">Carboxypeptidase</fullName>
    </recommendedName>
</protein>
<dbReference type="PRINTS" id="PR00724">
    <property type="entry name" value="CRBOXYPTASEC"/>
</dbReference>
<name>A0A0D3ICP1_EMIH1</name>